<evidence type="ECO:0000256" key="6">
    <source>
        <dbReference type="ARBA" id="ARBA00023172"/>
    </source>
</evidence>
<evidence type="ECO:0000256" key="4">
    <source>
        <dbReference type="ARBA" id="ARBA00022908"/>
    </source>
</evidence>
<evidence type="ECO:0000256" key="9">
    <source>
        <dbReference type="PROSITE-ProRule" id="PRU01248"/>
    </source>
</evidence>
<dbReference type="GO" id="GO:0003677">
    <property type="term" value="F:DNA binding"/>
    <property type="evidence" value="ECO:0007669"/>
    <property type="project" value="UniProtKB-UniRule"/>
</dbReference>
<feature type="domain" description="Tyr recombinase" evidence="10">
    <location>
        <begin position="248"/>
        <end position="461"/>
    </location>
</feature>
<evidence type="ECO:0000256" key="8">
    <source>
        <dbReference type="ARBA" id="ARBA00038613"/>
    </source>
</evidence>
<dbReference type="InterPro" id="IPR010998">
    <property type="entry name" value="Integrase_recombinase_N"/>
</dbReference>
<reference evidence="12" key="1">
    <citation type="journal article" date="2022" name="Mol. Ecol. Resour.">
        <title>The complete and closed genome of the facultative generalist Candidatus Endoriftia persephone from deep-sea hydrothermal vents.</title>
        <authorList>
            <person name="de Oliveira A.L."/>
            <person name="Srivastava A."/>
            <person name="Espada-Hinojosa S."/>
            <person name="Bright M."/>
        </authorList>
    </citation>
    <scope>NUCLEOTIDE SEQUENCE</scope>
    <source>
        <strain evidence="12">Tica-EPR-9o50.N</strain>
    </source>
</reference>
<dbReference type="NCBIfam" id="TIGR02249">
    <property type="entry name" value="integrase_gron"/>
    <property type="match status" value="1"/>
</dbReference>
<dbReference type="InterPro" id="IPR004107">
    <property type="entry name" value="Integrase_SAM-like_N"/>
</dbReference>
<evidence type="ECO:0000313" key="12">
    <source>
        <dbReference type="EMBL" id="USF86418.1"/>
    </source>
</evidence>
<keyword evidence="6" id="KW-0233">DNA recombination</keyword>
<dbReference type="PROSITE" id="PS51898">
    <property type="entry name" value="TYR_RECOMBINASE"/>
    <property type="match status" value="1"/>
</dbReference>
<dbReference type="Pfam" id="PF13495">
    <property type="entry name" value="Phage_int_SAM_4"/>
    <property type="match status" value="1"/>
</dbReference>
<dbReference type="KEGG" id="eps:L0Y14_09705"/>
<keyword evidence="4" id="KW-0229">DNA integration</keyword>
<dbReference type="FunFam" id="1.10.443.10:FF:000007">
    <property type="entry name" value="Tyrosine recombinase XerC"/>
    <property type="match status" value="1"/>
</dbReference>
<dbReference type="Pfam" id="PF00589">
    <property type="entry name" value="Phage_integrase"/>
    <property type="match status" value="1"/>
</dbReference>
<evidence type="ECO:0000256" key="5">
    <source>
        <dbReference type="ARBA" id="ARBA00023125"/>
    </source>
</evidence>
<name>A0A9J6ZUM6_9GAMM</name>
<dbReference type="Gene3D" id="1.10.443.10">
    <property type="entry name" value="Intergrase catalytic core"/>
    <property type="match status" value="1"/>
</dbReference>
<dbReference type="CDD" id="cd01193">
    <property type="entry name" value="INT_IntI_C"/>
    <property type="match status" value="1"/>
</dbReference>
<dbReference type="PANTHER" id="PTHR30349">
    <property type="entry name" value="PHAGE INTEGRASE-RELATED"/>
    <property type="match status" value="1"/>
</dbReference>
<dbReference type="EMBL" id="CP090569">
    <property type="protein sequence ID" value="USF86418.1"/>
    <property type="molecule type" value="Genomic_DNA"/>
</dbReference>
<dbReference type="InterPro" id="IPR002104">
    <property type="entry name" value="Integrase_catalytic"/>
</dbReference>
<keyword evidence="5 9" id="KW-0238">DNA-binding</keyword>
<dbReference type="InterPro" id="IPR011946">
    <property type="entry name" value="Integrase_integron-type"/>
</dbReference>
<comment type="function">
    <text evidence="7">Site-specific tyrosine recombinase, which acts by catalyzing the cutting and rejoining of the recombining DNA molecules. The XerC-XerD complex is essential to convert dimers of the bacterial chromosome into monomers to permit their segregation at cell division. It also contributes to the segregational stability of plasmids.</text>
</comment>
<dbReference type="Gene3D" id="1.10.150.130">
    <property type="match status" value="2"/>
</dbReference>
<dbReference type="RefSeq" id="WP_006475228.1">
    <property type="nucleotide sequence ID" value="NZ_CP090569.1"/>
</dbReference>
<evidence type="ECO:0000256" key="2">
    <source>
        <dbReference type="ARBA" id="ARBA00008857"/>
    </source>
</evidence>
<keyword evidence="3" id="KW-0963">Cytoplasm</keyword>
<dbReference type="GO" id="GO:0006310">
    <property type="term" value="P:DNA recombination"/>
    <property type="evidence" value="ECO:0007669"/>
    <property type="project" value="UniProtKB-KW"/>
</dbReference>
<comment type="subunit">
    <text evidence="8">Forms a cyclic heterotetrameric complex composed of two molecules of XerC and two molecules of XerD.</text>
</comment>
<dbReference type="PROSITE" id="PS51900">
    <property type="entry name" value="CB"/>
    <property type="match status" value="1"/>
</dbReference>
<protein>
    <submittedName>
        <fullName evidence="12">Integron integrase</fullName>
    </submittedName>
</protein>
<sequence length="468" mass="53678">MPHKNRLNNSSRYANFWRNYQRNLTKAGVSPKARPWYQRHVENYIRYHHDVRLKTHNPSHVAAYLENVGRKPGFEAFRFRQIIDALKILFCRQVNNGLCAGVDWIYWAAAAESLSSDHPTLARSQTDAVGEIDIRPKRGGLLAEWYRRNPGGYERYITAVRVRSLSIRTEQSYADWVARFLAFSDWCADDQLSADTVARFLDYLAVRRSVAASTQNQALNALVFLFKNVLGRSLDEMDRFVRARPKRRLPTVLTTSEVEQLLRTMPDKSRLMGALLYGTGMRLMECMRLRVMDIDFAYSQISVRQGKGGKDRTVPLPLSLVDPLRQHLARVQKLHESDLADGFGKVFLPVALARKYPSAESEWRWQYVFPASRLSTDPRTGVTRRNHLHESVIQKAVRQALLKTGINKRATPHTFRHSFATHLLEQGSDIRTVQDLLGHADVSTTEIYTHVLRRGGKGVNSPLDRLQL</sequence>
<dbReference type="SUPFAM" id="SSF56349">
    <property type="entry name" value="DNA breaking-rejoining enzymes"/>
    <property type="match status" value="1"/>
</dbReference>
<dbReference type="PANTHER" id="PTHR30349:SF64">
    <property type="entry name" value="PROPHAGE INTEGRASE INTD-RELATED"/>
    <property type="match status" value="1"/>
</dbReference>
<evidence type="ECO:0000259" key="10">
    <source>
        <dbReference type="PROSITE" id="PS51898"/>
    </source>
</evidence>
<dbReference type="GO" id="GO:0005737">
    <property type="term" value="C:cytoplasm"/>
    <property type="evidence" value="ECO:0007669"/>
    <property type="project" value="UniProtKB-SubCell"/>
</dbReference>
<dbReference type="InterPro" id="IPR011010">
    <property type="entry name" value="DNA_brk_join_enz"/>
</dbReference>
<accession>A0A9J6ZUM6</accession>
<dbReference type="AlphaFoldDB" id="A0A9J6ZUM6"/>
<dbReference type="Proteomes" id="UP001056649">
    <property type="component" value="Chromosome"/>
</dbReference>
<keyword evidence="13" id="KW-1185">Reference proteome</keyword>
<dbReference type="InterPro" id="IPR050090">
    <property type="entry name" value="Tyrosine_recombinase_XerCD"/>
</dbReference>
<evidence type="ECO:0000256" key="1">
    <source>
        <dbReference type="ARBA" id="ARBA00004496"/>
    </source>
</evidence>
<comment type="subcellular location">
    <subcellularLocation>
        <location evidence="1">Cytoplasm</location>
    </subcellularLocation>
</comment>
<proteinExistence type="inferred from homology"/>
<evidence type="ECO:0000259" key="11">
    <source>
        <dbReference type="PROSITE" id="PS51900"/>
    </source>
</evidence>
<dbReference type="InterPro" id="IPR044068">
    <property type="entry name" value="CB"/>
</dbReference>
<dbReference type="GO" id="GO:0015074">
    <property type="term" value="P:DNA integration"/>
    <property type="evidence" value="ECO:0007669"/>
    <property type="project" value="UniProtKB-KW"/>
</dbReference>
<evidence type="ECO:0000313" key="13">
    <source>
        <dbReference type="Proteomes" id="UP001056649"/>
    </source>
</evidence>
<evidence type="ECO:0000256" key="7">
    <source>
        <dbReference type="ARBA" id="ARBA00037721"/>
    </source>
</evidence>
<organism evidence="12 13">
    <name type="scientific">Candidatus Endoriftia persephonae</name>
    <dbReference type="NCBI Taxonomy" id="393765"/>
    <lineage>
        <taxon>Bacteria</taxon>
        <taxon>Pseudomonadati</taxon>
        <taxon>Pseudomonadota</taxon>
        <taxon>Gammaproteobacteria</taxon>
        <taxon>Chromatiales</taxon>
        <taxon>Sedimenticolaceae</taxon>
        <taxon>Candidatus Endoriftia</taxon>
    </lineage>
</organism>
<comment type="similarity">
    <text evidence="2">Belongs to the 'phage' integrase family.</text>
</comment>
<evidence type="ECO:0000256" key="3">
    <source>
        <dbReference type="ARBA" id="ARBA00022490"/>
    </source>
</evidence>
<feature type="domain" description="Core-binding (CB)" evidence="11">
    <location>
        <begin position="136"/>
        <end position="230"/>
    </location>
</feature>
<dbReference type="InterPro" id="IPR013762">
    <property type="entry name" value="Integrase-like_cat_sf"/>
</dbReference>
<gene>
    <name evidence="12" type="ORF">L0Y14_09705</name>
</gene>